<feature type="compositionally biased region" description="Polar residues" evidence="1">
    <location>
        <begin position="102"/>
        <end position="115"/>
    </location>
</feature>
<dbReference type="EMBL" id="JAUIQD010000001">
    <property type="protein sequence ID" value="KAK3362728.1"/>
    <property type="molecule type" value="Genomic_DNA"/>
</dbReference>
<comment type="caution">
    <text evidence="3">The sequence shown here is derived from an EMBL/GenBank/DDBJ whole genome shotgun (WGS) entry which is preliminary data.</text>
</comment>
<keyword evidence="4" id="KW-1185">Reference proteome</keyword>
<gene>
    <name evidence="3" type="ORF">B0T25DRAFT_14371</name>
</gene>
<sequence length="484" mass="52974">MSFCVAVQSAIFYFVACTPCAKVRHRERARQRAKKEREEKARVVAEQPHLYQHPDPFNTNPYWSEEIRMGPALPRKGKGGDNCKSASQRRLTDASRDGASVETASSVAISPTATKTGLKPNPNPTPCPIITSSITPPGPTNSPDMGSAPTVVPEEDAASATLSKTASVSTGDDWNFKRYQREDEELWGHEFSKTGQKLMDAIKQAGTTAGRFVESKLGIEKQVTEEDRYSFYFSPRNPPVNDYHPPVVSSKPIHKDGLRWMLQPPPPAKVMEGKVPVSRTASMMSVGSRRTVGTSDGMSLGRRVGERAFEARIRNGETPYEGGDLHSTSSLNKTRPRRAATGSTVRTRSRRTARSHSISESEDSSEGIGRRRARRPSHPRPVATPELNSEDSEDEYISRSLESMGNSAHLTHAAQRSRLSTILSSSVNIKTSPLQPKKSLVPSRPVREVTNTSQATSDAEGEAKDDVKEETLGAPIVSNASLKI</sequence>
<organism evidence="3 4">
    <name type="scientific">Lasiosphaeria hispida</name>
    <dbReference type="NCBI Taxonomy" id="260671"/>
    <lineage>
        <taxon>Eukaryota</taxon>
        <taxon>Fungi</taxon>
        <taxon>Dikarya</taxon>
        <taxon>Ascomycota</taxon>
        <taxon>Pezizomycotina</taxon>
        <taxon>Sordariomycetes</taxon>
        <taxon>Sordariomycetidae</taxon>
        <taxon>Sordariales</taxon>
        <taxon>Lasiosphaeriaceae</taxon>
        <taxon>Lasiosphaeria</taxon>
    </lineage>
</organism>
<feature type="region of interest" description="Disordered" evidence="1">
    <location>
        <begin position="432"/>
        <end position="484"/>
    </location>
</feature>
<dbReference type="Proteomes" id="UP001275084">
    <property type="component" value="Unassembled WGS sequence"/>
</dbReference>
<evidence type="ECO:0000256" key="1">
    <source>
        <dbReference type="SAM" id="MobiDB-lite"/>
    </source>
</evidence>
<keyword evidence="2" id="KW-0732">Signal</keyword>
<feature type="region of interest" description="Disordered" evidence="1">
    <location>
        <begin position="70"/>
        <end position="124"/>
    </location>
</feature>
<evidence type="ECO:0008006" key="5">
    <source>
        <dbReference type="Google" id="ProtNLM"/>
    </source>
</evidence>
<dbReference type="AlphaFoldDB" id="A0AAJ0HU64"/>
<evidence type="ECO:0000313" key="4">
    <source>
        <dbReference type="Proteomes" id="UP001275084"/>
    </source>
</evidence>
<accession>A0AAJ0HU64</accession>
<feature type="compositionally biased region" description="Basic and acidic residues" evidence="1">
    <location>
        <begin position="303"/>
        <end position="315"/>
    </location>
</feature>
<reference evidence="3" key="1">
    <citation type="journal article" date="2023" name="Mol. Phylogenet. Evol.">
        <title>Genome-scale phylogeny and comparative genomics of the fungal order Sordariales.</title>
        <authorList>
            <person name="Hensen N."/>
            <person name="Bonometti L."/>
            <person name="Westerberg I."/>
            <person name="Brannstrom I.O."/>
            <person name="Guillou S."/>
            <person name="Cros-Aarteil S."/>
            <person name="Calhoun S."/>
            <person name="Haridas S."/>
            <person name="Kuo A."/>
            <person name="Mondo S."/>
            <person name="Pangilinan J."/>
            <person name="Riley R."/>
            <person name="LaButti K."/>
            <person name="Andreopoulos B."/>
            <person name="Lipzen A."/>
            <person name="Chen C."/>
            <person name="Yan M."/>
            <person name="Daum C."/>
            <person name="Ng V."/>
            <person name="Clum A."/>
            <person name="Steindorff A."/>
            <person name="Ohm R.A."/>
            <person name="Martin F."/>
            <person name="Silar P."/>
            <person name="Natvig D.O."/>
            <person name="Lalanne C."/>
            <person name="Gautier V."/>
            <person name="Ament-Velasquez S.L."/>
            <person name="Kruys A."/>
            <person name="Hutchinson M.I."/>
            <person name="Powell A.J."/>
            <person name="Barry K."/>
            <person name="Miller A.N."/>
            <person name="Grigoriev I.V."/>
            <person name="Debuchy R."/>
            <person name="Gladieux P."/>
            <person name="Hiltunen Thoren M."/>
            <person name="Johannesson H."/>
        </authorList>
    </citation>
    <scope>NUCLEOTIDE SEQUENCE</scope>
    <source>
        <strain evidence="3">CBS 955.72</strain>
    </source>
</reference>
<protein>
    <recommendedName>
        <fullName evidence="5">Signal peptide-containing protein</fullName>
    </recommendedName>
</protein>
<feature type="region of interest" description="Disordered" evidence="1">
    <location>
        <begin position="281"/>
        <end position="397"/>
    </location>
</feature>
<feature type="signal peptide" evidence="2">
    <location>
        <begin position="1"/>
        <end position="17"/>
    </location>
</feature>
<feature type="chain" id="PRO_5042557040" description="Signal peptide-containing protein" evidence="2">
    <location>
        <begin position="18"/>
        <end position="484"/>
    </location>
</feature>
<proteinExistence type="predicted"/>
<name>A0AAJ0HU64_9PEZI</name>
<reference evidence="3" key="2">
    <citation type="submission" date="2023-06" db="EMBL/GenBank/DDBJ databases">
        <authorList>
            <consortium name="Lawrence Berkeley National Laboratory"/>
            <person name="Haridas S."/>
            <person name="Hensen N."/>
            <person name="Bonometti L."/>
            <person name="Westerberg I."/>
            <person name="Brannstrom I.O."/>
            <person name="Guillou S."/>
            <person name="Cros-Aarteil S."/>
            <person name="Calhoun S."/>
            <person name="Kuo A."/>
            <person name="Mondo S."/>
            <person name="Pangilinan J."/>
            <person name="Riley R."/>
            <person name="Labutti K."/>
            <person name="Andreopoulos B."/>
            <person name="Lipzen A."/>
            <person name="Chen C."/>
            <person name="Yanf M."/>
            <person name="Daum C."/>
            <person name="Ng V."/>
            <person name="Clum A."/>
            <person name="Steindorff A."/>
            <person name="Ohm R."/>
            <person name="Martin F."/>
            <person name="Silar P."/>
            <person name="Natvig D."/>
            <person name="Lalanne C."/>
            <person name="Gautier V."/>
            <person name="Ament-Velasquez S.L."/>
            <person name="Kruys A."/>
            <person name="Hutchinson M.I."/>
            <person name="Powell A.J."/>
            <person name="Barry K."/>
            <person name="Miller A.N."/>
            <person name="Grigoriev I.V."/>
            <person name="Debuchy R."/>
            <person name="Gladieux P."/>
            <person name="Thoren M.H."/>
            <person name="Johannesson H."/>
        </authorList>
    </citation>
    <scope>NUCLEOTIDE SEQUENCE</scope>
    <source>
        <strain evidence="3">CBS 955.72</strain>
    </source>
</reference>
<feature type="compositionally biased region" description="Basic and acidic residues" evidence="1">
    <location>
        <begin position="461"/>
        <end position="471"/>
    </location>
</feature>
<evidence type="ECO:0000256" key="2">
    <source>
        <dbReference type="SAM" id="SignalP"/>
    </source>
</evidence>
<evidence type="ECO:0000313" key="3">
    <source>
        <dbReference type="EMBL" id="KAK3362728.1"/>
    </source>
</evidence>